<keyword evidence="1" id="KW-0472">Membrane</keyword>
<feature type="transmembrane region" description="Helical" evidence="1">
    <location>
        <begin position="207"/>
        <end position="235"/>
    </location>
</feature>
<dbReference type="EMBL" id="DXBY01000292">
    <property type="protein sequence ID" value="HIZ37471.1"/>
    <property type="molecule type" value="Genomic_DNA"/>
</dbReference>
<dbReference type="PANTHER" id="PTHR35337">
    <property type="entry name" value="SLR1478 PROTEIN"/>
    <property type="match status" value="1"/>
</dbReference>
<dbReference type="Pfam" id="PF01944">
    <property type="entry name" value="SpoIIM"/>
    <property type="match status" value="1"/>
</dbReference>
<dbReference type="InterPro" id="IPR002798">
    <property type="entry name" value="SpoIIM-like"/>
</dbReference>
<evidence type="ECO:0000256" key="1">
    <source>
        <dbReference type="SAM" id="Phobius"/>
    </source>
</evidence>
<feature type="transmembrane region" description="Helical" evidence="1">
    <location>
        <begin position="285"/>
        <end position="304"/>
    </location>
</feature>
<protein>
    <submittedName>
        <fullName evidence="2">Stage II sporulation protein M</fullName>
    </submittedName>
</protein>
<feature type="transmembrane region" description="Helical" evidence="1">
    <location>
        <begin position="255"/>
        <end position="273"/>
    </location>
</feature>
<keyword evidence="1" id="KW-1133">Transmembrane helix</keyword>
<gene>
    <name evidence="2" type="ORF">H9815_16970</name>
</gene>
<dbReference type="Proteomes" id="UP000824037">
    <property type="component" value="Unassembled WGS sequence"/>
</dbReference>
<feature type="transmembrane region" description="Helical" evidence="1">
    <location>
        <begin position="100"/>
        <end position="121"/>
    </location>
</feature>
<accession>A0A9D2EHG6</accession>
<comment type="caution">
    <text evidence="2">The sequence shown here is derived from an EMBL/GenBank/DDBJ whole genome shotgun (WGS) entry which is preliminary data.</text>
</comment>
<proteinExistence type="predicted"/>
<organism evidence="2 3">
    <name type="scientific">Candidatus Ruania gallistercoris</name>
    <dbReference type="NCBI Taxonomy" id="2838746"/>
    <lineage>
        <taxon>Bacteria</taxon>
        <taxon>Bacillati</taxon>
        <taxon>Actinomycetota</taxon>
        <taxon>Actinomycetes</taxon>
        <taxon>Micrococcales</taxon>
        <taxon>Ruaniaceae</taxon>
        <taxon>Ruania</taxon>
    </lineage>
</organism>
<reference evidence="2" key="2">
    <citation type="submission" date="2021-04" db="EMBL/GenBank/DDBJ databases">
        <authorList>
            <person name="Gilroy R."/>
        </authorList>
    </citation>
    <scope>NUCLEOTIDE SEQUENCE</scope>
    <source>
        <strain evidence="2">ChiGjej4B4-7305</strain>
    </source>
</reference>
<sequence>MDIDAFVAVNSGRWERLAALLRQRRLDGAEADELIRHYQLTATDLSRVRTSAPDPSIVTRLSILLARARGLIAGAHEPAWNDVTRFAVISLPAAFYRVRWWTIAAMLLFCIYGVAAGFWAYNDPAVLAQMGTPAQREQYAREAFEAYYSNYPAPDFAAQVWTNNAWIAARAIGGGITGVFPIYILLQNAQGIGMSAAVMAEHDYLDVFFALILPHGLMELSAIFIAVGAGVKLCWAWVAPGPRTRGRALAEEGRALVTVAIGLAVVLGVSGLVEGFVTPSSLPTGVKIAIGALVLAAYWVYTIVLGRRAVRDGETGDVRTEHAEDTVAMAA</sequence>
<reference evidence="2" key="1">
    <citation type="journal article" date="2021" name="PeerJ">
        <title>Extensive microbial diversity within the chicken gut microbiome revealed by metagenomics and culture.</title>
        <authorList>
            <person name="Gilroy R."/>
            <person name="Ravi A."/>
            <person name="Getino M."/>
            <person name="Pursley I."/>
            <person name="Horton D.L."/>
            <person name="Alikhan N.F."/>
            <person name="Baker D."/>
            <person name="Gharbi K."/>
            <person name="Hall N."/>
            <person name="Watson M."/>
            <person name="Adriaenssens E.M."/>
            <person name="Foster-Nyarko E."/>
            <person name="Jarju S."/>
            <person name="Secka A."/>
            <person name="Antonio M."/>
            <person name="Oren A."/>
            <person name="Chaudhuri R.R."/>
            <person name="La Ragione R."/>
            <person name="Hildebrand F."/>
            <person name="Pallen M.J."/>
        </authorList>
    </citation>
    <scope>NUCLEOTIDE SEQUENCE</scope>
    <source>
        <strain evidence="2">ChiGjej4B4-7305</strain>
    </source>
</reference>
<name>A0A9D2EHG6_9MICO</name>
<evidence type="ECO:0000313" key="3">
    <source>
        <dbReference type="Proteomes" id="UP000824037"/>
    </source>
</evidence>
<evidence type="ECO:0000313" key="2">
    <source>
        <dbReference type="EMBL" id="HIZ37471.1"/>
    </source>
</evidence>
<keyword evidence="1" id="KW-0812">Transmembrane</keyword>
<dbReference type="PANTHER" id="PTHR35337:SF1">
    <property type="entry name" value="SLR1478 PROTEIN"/>
    <property type="match status" value="1"/>
</dbReference>
<dbReference type="AlphaFoldDB" id="A0A9D2EHG6"/>